<keyword evidence="8" id="KW-1278">Translocase</keyword>
<accession>A0A7I6N0C0</accession>
<dbReference type="InterPro" id="IPR001750">
    <property type="entry name" value="ND/Mrp_TM"/>
</dbReference>
<feature type="transmembrane region" description="Helical" evidence="16">
    <location>
        <begin position="93"/>
        <end position="111"/>
    </location>
</feature>
<reference evidence="19" key="1">
    <citation type="submission" date="2017-11" db="EMBL/GenBank/DDBJ databases">
        <title>Discovery of a colossal slicked (Alepocephalidae, Otocephala): An active top-predator in the deep Suruga Bay.</title>
        <authorList>
            <person name="Kawato M."/>
            <person name="Poulsen JY."/>
            <person name="Tsuchida S."/>
            <person name="Sado T."/>
            <person name="Miya M."/>
            <person name="Fujikura K."/>
            <person name="Fujiwara Y."/>
        </authorList>
    </citation>
    <scope>NUCLEOTIDE SEQUENCE</scope>
</reference>
<gene>
    <name evidence="19" type="primary">ND4</name>
</gene>
<feature type="transmembrane region" description="Helical" evidence="16">
    <location>
        <begin position="195"/>
        <end position="217"/>
    </location>
</feature>
<keyword evidence="7 16" id="KW-0812">Transmembrane</keyword>
<keyword evidence="6 16" id="KW-0679">Respiratory chain</keyword>
<dbReference type="EC" id="7.1.1.2" evidence="3 16"/>
<evidence type="ECO:0000256" key="13">
    <source>
        <dbReference type="ARBA" id="ARBA00023128"/>
    </source>
</evidence>
<evidence type="ECO:0000256" key="11">
    <source>
        <dbReference type="ARBA" id="ARBA00023027"/>
    </source>
</evidence>
<evidence type="ECO:0000259" key="17">
    <source>
        <dbReference type="Pfam" id="PF00361"/>
    </source>
</evidence>
<dbReference type="NCBIfam" id="TIGR01972">
    <property type="entry name" value="NDH_I_M"/>
    <property type="match status" value="1"/>
</dbReference>
<protein>
    <recommendedName>
        <fullName evidence="4 16">NADH-ubiquinone oxidoreductase chain 4</fullName>
        <ecNumber evidence="3 16">7.1.1.2</ecNumber>
    </recommendedName>
</protein>
<dbReference type="GO" id="GO:0048039">
    <property type="term" value="F:ubiquinone binding"/>
    <property type="evidence" value="ECO:0007669"/>
    <property type="project" value="TreeGrafter"/>
</dbReference>
<evidence type="ECO:0000256" key="9">
    <source>
        <dbReference type="ARBA" id="ARBA00022982"/>
    </source>
</evidence>
<comment type="catalytic activity">
    <reaction evidence="15 16">
        <text>a ubiquinone + NADH + 5 H(+)(in) = a ubiquinol + NAD(+) + 4 H(+)(out)</text>
        <dbReference type="Rhea" id="RHEA:29091"/>
        <dbReference type="Rhea" id="RHEA-COMP:9565"/>
        <dbReference type="Rhea" id="RHEA-COMP:9566"/>
        <dbReference type="ChEBI" id="CHEBI:15378"/>
        <dbReference type="ChEBI" id="CHEBI:16389"/>
        <dbReference type="ChEBI" id="CHEBI:17976"/>
        <dbReference type="ChEBI" id="CHEBI:57540"/>
        <dbReference type="ChEBI" id="CHEBI:57945"/>
        <dbReference type="EC" id="7.1.1.2"/>
    </reaction>
</comment>
<evidence type="ECO:0000256" key="10">
    <source>
        <dbReference type="ARBA" id="ARBA00022989"/>
    </source>
</evidence>
<geneLocation type="mitochondrion" evidence="19"/>
<dbReference type="InterPro" id="IPR003918">
    <property type="entry name" value="NADH_UbQ_OxRdtase"/>
</dbReference>
<feature type="transmembrane region" description="Helical" evidence="16">
    <location>
        <begin position="285"/>
        <end position="304"/>
    </location>
</feature>
<keyword evidence="5 16" id="KW-0813">Transport</keyword>
<keyword evidence="9 16" id="KW-0249">Electron transport</keyword>
<dbReference type="PRINTS" id="PR01437">
    <property type="entry name" value="NUOXDRDTASE4"/>
</dbReference>
<feature type="domain" description="NADH:ubiquinone oxidoreductase chain 4 N-terminal" evidence="18">
    <location>
        <begin position="1"/>
        <end position="110"/>
    </location>
</feature>
<keyword evidence="13 16" id="KW-0496">Mitochondrion</keyword>
<evidence type="ECO:0000256" key="5">
    <source>
        <dbReference type="ARBA" id="ARBA00022448"/>
    </source>
</evidence>
<name>A0A7I6N0C0_9TELE</name>
<comment type="similarity">
    <text evidence="2 16">Belongs to the complex I subunit 4 family.</text>
</comment>
<evidence type="ECO:0000256" key="6">
    <source>
        <dbReference type="ARBA" id="ARBA00022660"/>
    </source>
</evidence>
<dbReference type="EMBL" id="AP018417">
    <property type="protein sequence ID" value="BBB04400.1"/>
    <property type="molecule type" value="Genomic_DNA"/>
</dbReference>
<dbReference type="AlphaFoldDB" id="A0A7I6N0C0"/>
<sequence length="461" mass="51199">MLTVLIPTVMLFPTIWLMPAKLLWSTSITYSLTIAVASLSWLKWSSETGWYTPSHYLAADPLSTPLLVLSCWLLPLMILASQNHISPEPVGRQRTYISLLTSLQMFLILAFGATEILMFYVMFEATLIPTLFIITRWGNQMERLNAGTYFLFYTLAGSLPLLVALLLLQKDTGTLSLITLQYTAPLQLSAWGDKLWWAACLIAFLVKMPLYGAHLWLPKAHVEAPIAGSMVLAAVLLKLGGYGMMRMILVLDPLTKQLTYPFIALALWGIIMTGSICLRQTDLKSLIAYSSVSHMGLVAGGILIQTPWGFAGATTLMIAHGLASSALFCLANTSYERTHSRTMLLVRGMQIILPLMGTWWFIASLANLALPPLPNLMGELVIITAMFSWSYWTLILTGAGVLITAAYSLHLFLTTQRGPLPNHITALEPSHSREHLLLTLHVLPVMMLILKPEQMWGWCFC</sequence>
<evidence type="ECO:0000256" key="7">
    <source>
        <dbReference type="ARBA" id="ARBA00022692"/>
    </source>
</evidence>
<keyword evidence="12 16" id="KW-0830">Ubiquinone</keyword>
<comment type="subcellular location">
    <subcellularLocation>
        <location evidence="1 16">Mitochondrion membrane</location>
        <topology evidence="1 16">Multi-pass membrane protein</topology>
    </subcellularLocation>
</comment>
<dbReference type="InterPro" id="IPR000260">
    <property type="entry name" value="NADH4_N"/>
</dbReference>
<feature type="transmembrane region" description="Helical" evidence="16">
    <location>
        <begin position="310"/>
        <end position="330"/>
    </location>
</feature>
<evidence type="ECO:0000256" key="4">
    <source>
        <dbReference type="ARBA" id="ARBA00021006"/>
    </source>
</evidence>
<keyword evidence="10 16" id="KW-1133">Transmembrane helix</keyword>
<dbReference type="GO" id="GO:0042773">
    <property type="term" value="P:ATP synthesis coupled electron transport"/>
    <property type="evidence" value="ECO:0007669"/>
    <property type="project" value="InterPro"/>
</dbReference>
<dbReference type="InterPro" id="IPR010227">
    <property type="entry name" value="NADH_Q_OxRdtase_chainM/4"/>
</dbReference>
<dbReference type="PANTHER" id="PTHR43507:SF20">
    <property type="entry name" value="NADH-UBIQUINONE OXIDOREDUCTASE CHAIN 4"/>
    <property type="match status" value="1"/>
</dbReference>
<evidence type="ECO:0000256" key="8">
    <source>
        <dbReference type="ARBA" id="ARBA00022967"/>
    </source>
</evidence>
<feature type="transmembrane region" description="Helical" evidence="16">
    <location>
        <begin position="62"/>
        <end position="81"/>
    </location>
</feature>
<feature type="transmembrane region" description="Helical" evidence="16">
    <location>
        <begin position="224"/>
        <end position="245"/>
    </location>
</feature>
<feature type="domain" description="NADH:quinone oxidoreductase/Mrp antiporter transmembrane" evidence="17">
    <location>
        <begin position="113"/>
        <end position="402"/>
    </location>
</feature>
<feature type="transmembrane region" description="Helical" evidence="16">
    <location>
        <begin position="390"/>
        <end position="413"/>
    </location>
</feature>
<feature type="transmembrane region" description="Helical" evidence="16">
    <location>
        <begin position="22"/>
        <end position="42"/>
    </location>
</feature>
<dbReference type="GO" id="GO:0003954">
    <property type="term" value="F:NADH dehydrogenase activity"/>
    <property type="evidence" value="ECO:0007669"/>
    <property type="project" value="TreeGrafter"/>
</dbReference>
<feature type="transmembrane region" description="Helical" evidence="16">
    <location>
        <begin position="351"/>
        <end position="370"/>
    </location>
</feature>
<dbReference type="Pfam" id="PF01059">
    <property type="entry name" value="Oxidored_q5_N"/>
    <property type="match status" value="1"/>
</dbReference>
<keyword evidence="14 16" id="KW-0472">Membrane</keyword>
<evidence type="ECO:0000313" key="19">
    <source>
        <dbReference type="EMBL" id="BBB04400.1"/>
    </source>
</evidence>
<evidence type="ECO:0000256" key="16">
    <source>
        <dbReference type="RuleBase" id="RU003297"/>
    </source>
</evidence>
<feature type="transmembrane region" description="Helical" evidence="16">
    <location>
        <begin position="257"/>
        <end position="278"/>
    </location>
</feature>
<evidence type="ECO:0000256" key="14">
    <source>
        <dbReference type="ARBA" id="ARBA00023136"/>
    </source>
</evidence>
<feature type="transmembrane region" description="Helical" evidence="16">
    <location>
        <begin position="149"/>
        <end position="168"/>
    </location>
</feature>
<evidence type="ECO:0000256" key="2">
    <source>
        <dbReference type="ARBA" id="ARBA00009025"/>
    </source>
</evidence>
<feature type="transmembrane region" description="Helical" evidence="16">
    <location>
        <begin position="117"/>
        <end position="137"/>
    </location>
</feature>
<dbReference type="PANTHER" id="PTHR43507">
    <property type="entry name" value="NADH-UBIQUINONE OXIDOREDUCTASE CHAIN 4"/>
    <property type="match status" value="1"/>
</dbReference>
<proteinExistence type="inferred from homology"/>
<dbReference type="GO" id="GO:0008137">
    <property type="term" value="F:NADH dehydrogenase (ubiquinone) activity"/>
    <property type="evidence" value="ECO:0007669"/>
    <property type="project" value="UniProtKB-UniRule"/>
</dbReference>
<comment type="function">
    <text evidence="16">Core subunit of the mitochondrial membrane respiratory chain NADH dehydrogenase (Complex I) which catalyzes electron transfer from NADH through the respiratory chain, using ubiquinone as an electron acceptor. Essential for the catalytic activity and assembly of complex I.</text>
</comment>
<evidence type="ECO:0000256" key="12">
    <source>
        <dbReference type="ARBA" id="ARBA00023075"/>
    </source>
</evidence>
<evidence type="ECO:0000256" key="1">
    <source>
        <dbReference type="ARBA" id="ARBA00004225"/>
    </source>
</evidence>
<organism evidence="19">
    <name type="scientific">Photonectes margarita</name>
    <dbReference type="NCBI Taxonomy" id="882859"/>
    <lineage>
        <taxon>Eukaryota</taxon>
        <taxon>Metazoa</taxon>
        <taxon>Chordata</taxon>
        <taxon>Craniata</taxon>
        <taxon>Vertebrata</taxon>
        <taxon>Euteleostomi</taxon>
        <taxon>Actinopterygii</taxon>
        <taxon>Neopterygii</taxon>
        <taxon>Teleostei</taxon>
        <taxon>Stomiati</taxon>
        <taxon>Stomiiformes</taxon>
        <taxon>Stomiidae</taxon>
        <taxon>Photonectes</taxon>
    </lineage>
</organism>
<evidence type="ECO:0000256" key="15">
    <source>
        <dbReference type="ARBA" id="ARBA00049551"/>
    </source>
</evidence>
<evidence type="ECO:0000259" key="18">
    <source>
        <dbReference type="Pfam" id="PF01059"/>
    </source>
</evidence>
<dbReference type="GO" id="GO:0015990">
    <property type="term" value="P:electron transport coupled proton transport"/>
    <property type="evidence" value="ECO:0007669"/>
    <property type="project" value="TreeGrafter"/>
</dbReference>
<keyword evidence="11 16" id="KW-0520">NAD</keyword>
<dbReference type="Pfam" id="PF00361">
    <property type="entry name" value="Proton_antipo_M"/>
    <property type="match status" value="1"/>
</dbReference>
<dbReference type="GO" id="GO:0031966">
    <property type="term" value="C:mitochondrial membrane"/>
    <property type="evidence" value="ECO:0007669"/>
    <property type="project" value="UniProtKB-SubCell"/>
</dbReference>
<evidence type="ECO:0000256" key="3">
    <source>
        <dbReference type="ARBA" id="ARBA00012944"/>
    </source>
</evidence>